<feature type="transmembrane region" description="Helical" evidence="4">
    <location>
        <begin position="383"/>
        <end position="404"/>
    </location>
</feature>
<feature type="transmembrane region" description="Helical" evidence="4">
    <location>
        <begin position="148"/>
        <end position="172"/>
    </location>
</feature>
<feature type="transmembrane region" description="Helical" evidence="4">
    <location>
        <begin position="87"/>
        <end position="107"/>
    </location>
</feature>
<evidence type="ECO:0000256" key="1">
    <source>
        <dbReference type="ARBA" id="ARBA00022692"/>
    </source>
</evidence>
<dbReference type="PANTHER" id="PTHR11360:SF317">
    <property type="entry name" value="MAJOR FACILITATOR SUPERFAMILY (MFS) PROFILE DOMAIN-CONTAINING PROTEIN-RELATED"/>
    <property type="match status" value="1"/>
</dbReference>
<evidence type="ECO:0000259" key="5">
    <source>
        <dbReference type="PROSITE" id="PS50850"/>
    </source>
</evidence>
<proteinExistence type="predicted"/>
<dbReference type="InterPro" id="IPR050327">
    <property type="entry name" value="Proton-linked_MCT"/>
</dbReference>
<dbReference type="InterPro" id="IPR020846">
    <property type="entry name" value="MFS_dom"/>
</dbReference>
<sequence length="426" mass="42526">MPPVAAARPRTELAPAPPNRWLIAAAAFCMQLALGSVYGWSVLLDPLAELHGATRGAVGLTFTVTLAVVGATAGFGGLLHNRHGPRAVATAAGLLYGAGTLLSGAATGVGGLYLAHGVLGGVGLGLGYIVPLAMLIRWFPDRRGCITGIAVAGFGLGALVTCPIAAAAIGAYGVRATLFGLGAAYFALVVGAAQAFRAAPEGYAPPGWTPAAARTERRQDWSLAEALRSPRWWLLWSILALNVTAGAALLSVAAPLARDFTGADAAAAALFVGALSVFNGVGRVLWGAASDAVGRAPALFGMFALQAFAFAALASAADAAALLVPAAIIATCFGGGFAVMPAFAADVFGPRNAGTVYGAMLTAWSAGAIAGPVLIASVPYRTALLVIAAGAAAGAALPLLAWAVERRGAAAADHGPAHDPRAQPVR</sequence>
<evidence type="ECO:0000256" key="2">
    <source>
        <dbReference type="ARBA" id="ARBA00022989"/>
    </source>
</evidence>
<evidence type="ECO:0000256" key="3">
    <source>
        <dbReference type="ARBA" id="ARBA00023136"/>
    </source>
</evidence>
<keyword evidence="2 4" id="KW-1133">Transmembrane helix</keyword>
<dbReference type="Pfam" id="PF07690">
    <property type="entry name" value="MFS_1"/>
    <property type="match status" value="1"/>
</dbReference>
<gene>
    <name evidence="6" type="ORF">AVDCRST_MAG04-85</name>
</gene>
<dbReference type="EMBL" id="CADCTL010000003">
    <property type="protein sequence ID" value="CAA9210403.1"/>
    <property type="molecule type" value="Genomic_DNA"/>
</dbReference>
<accession>A0A6J4GYN0</accession>
<dbReference type="CDD" id="cd17353">
    <property type="entry name" value="MFS_OFA_like"/>
    <property type="match status" value="1"/>
</dbReference>
<feature type="transmembrane region" description="Helical" evidence="4">
    <location>
        <begin position="265"/>
        <end position="286"/>
    </location>
</feature>
<protein>
    <recommendedName>
        <fullName evidence="5">Major facilitator superfamily (MFS) profile domain-containing protein</fullName>
    </recommendedName>
</protein>
<feature type="transmembrane region" description="Helical" evidence="4">
    <location>
        <begin position="356"/>
        <end position="377"/>
    </location>
</feature>
<feature type="transmembrane region" description="Helical" evidence="4">
    <location>
        <begin position="232"/>
        <end position="253"/>
    </location>
</feature>
<evidence type="ECO:0000256" key="4">
    <source>
        <dbReference type="SAM" id="Phobius"/>
    </source>
</evidence>
<keyword evidence="3 4" id="KW-0472">Membrane</keyword>
<organism evidence="6">
    <name type="scientific">uncultured Acetobacteraceae bacterium</name>
    <dbReference type="NCBI Taxonomy" id="169975"/>
    <lineage>
        <taxon>Bacteria</taxon>
        <taxon>Pseudomonadati</taxon>
        <taxon>Pseudomonadota</taxon>
        <taxon>Alphaproteobacteria</taxon>
        <taxon>Acetobacterales</taxon>
        <taxon>Acetobacteraceae</taxon>
        <taxon>environmental samples</taxon>
    </lineage>
</organism>
<feature type="domain" description="Major facilitator superfamily (MFS) profile" evidence="5">
    <location>
        <begin position="19"/>
        <end position="406"/>
    </location>
</feature>
<feature type="transmembrane region" description="Helical" evidence="4">
    <location>
        <begin position="113"/>
        <end position="136"/>
    </location>
</feature>
<dbReference type="InterPro" id="IPR011701">
    <property type="entry name" value="MFS"/>
</dbReference>
<reference evidence="6" key="1">
    <citation type="submission" date="2020-02" db="EMBL/GenBank/DDBJ databases">
        <authorList>
            <person name="Meier V. D."/>
        </authorList>
    </citation>
    <scope>NUCLEOTIDE SEQUENCE</scope>
    <source>
        <strain evidence="6">AVDCRST_MAG04</strain>
    </source>
</reference>
<dbReference type="SUPFAM" id="SSF103473">
    <property type="entry name" value="MFS general substrate transporter"/>
    <property type="match status" value="1"/>
</dbReference>
<dbReference type="PROSITE" id="PS50850">
    <property type="entry name" value="MFS"/>
    <property type="match status" value="1"/>
</dbReference>
<dbReference type="Gene3D" id="1.20.1250.20">
    <property type="entry name" value="MFS general substrate transporter like domains"/>
    <property type="match status" value="2"/>
</dbReference>
<dbReference type="PANTHER" id="PTHR11360">
    <property type="entry name" value="MONOCARBOXYLATE TRANSPORTER"/>
    <property type="match status" value="1"/>
</dbReference>
<feature type="transmembrane region" description="Helical" evidence="4">
    <location>
        <begin position="21"/>
        <end position="40"/>
    </location>
</feature>
<name>A0A6J4GYN0_9PROT</name>
<dbReference type="InterPro" id="IPR036259">
    <property type="entry name" value="MFS_trans_sf"/>
</dbReference>
<feature type="transmembrane region" description="Helical" evidence="4">
    <location>
        <begin position="323"/>
        <end position="344"/>
    </location>
</feature>
<feature type="transmembrane region" description="Helical" evidence="4">
    <location>
        <begin position="60"/>
        <end position="80"/>
    </location>
</feature>
<feature type="transmembrane region" description="Helical" evidence="4">
    <location>
        <begin position="178"/>
        <end position="196"/>
    </location>
</feature>
<keyword evidence="1 4" id="KW-0812">Transmembrane</keyword>
<dbReference type="AlphaFoldDB" id="A0A6J4GYN0"/>
<dbReference type="GO" id="GO:0022857">
    <property type="term" value="F:transmembrane transporter activity"/>
    <property type="evidence" value="ECO:0007669"/>
    <property type="project" value="InterPro"/>
</dbReference>
<evidence type="ECO:0000313" key="6">
    <source>
        <dbReference type="EMBL" id="CAA9210403.1"/>
    </source>
</evidence>
<feature type="transmembrane region" description="Helical" evidence="4">
    <location>
        <begin position="298"/>
        <end position="317"/>
    </location>
</feature>